<accession>A0ABC8MAI1</accession>
<dbReference type="AlphaFoldDB" id="A0ABC8MAI1"/>
<dbReference type="Proteomes" id="UP001642260">
    <property type="component" value="Unassembled WGS sequence"/>
</dbReference>
<name>A0ABC8MAI1_ERUVS</name>
<dbReference type="EMBL" id="CAKOAT010999446">
    <property type="protein sequence ID" value="CAH8392895.1"/>
    <property type="molecule type" value="Genomic_DNA"/>
</dbReference>
<gene>
    <name evidence="2" type="ORF">ERUC_LOCUS45378</name>
</gene>
<proteinExistence type="predicted"/>
<protein>
    <recommendedName>
        <fullName evidence="1">KIB1-4 beta-propeller domain-containing protein</fullName>
    </recommendedName>
</protein>
<reference evidence="2 3" key="1">
    <citation type="submission" date="2022-03" db="EMBL/GenBank/DDBJ databases">
        <authorList>
            <person name="Macdonald S."/>
            <person name="Ahmed S."/>
            <person name="Newling K."/>
        </authorList>
    </citation>
    <scope>NUCLEOTIDE SEQUENCE [LARGE SCALE GENOMIC DNA]</scope>
</reference>
<evidence type="ECO:0000259" key="1">
    <source>
        <dbReference type="Pfam" id="PF03478"/>
    </source>
</evidence>
<sequence>MLSRYESCDSSIAVTTSGQVLLVESDPWNRSWFRLYKKDPDIEDPDSSCHALVEVDSLGGESLLLDLGFTVSAADDTLEPDSIYFTRHY</sequence>
<comment type="caution">
    <text evidence="2">The sequence shown here is derived from an EMBL/GenBank/DDBJ whole genome shotgun (WGS) entry which is preliminary data.</text>
</comment>
<evidence type="ECO:0000313" key="3">
    <source>
        <dbReference type="Proteomes" id="UP001642260"/>
    </source>
</evidence>
<organism evidence="2 3">
    <name type="scientific">Eruca vesicaria subsp. sativa</name>
    <name type="common">Garden rocket</name>
    <name type="synonym">Eruca sativa</name>
    <dbReference type="NCBI Taxonomy" id="29727"/>
    <lineage>
        <taxon>Eukaryota</taxon>
        <taxon>Viridiplantae</taxon>
        <taxon>Streptophyta</taxon>
        <taxon>Embryophyta</taxon>
        <taxon>Tracheophyta</taxon>
        <taxon>Spermatophyta</taxon>
        <taxon>Magnoliopsida</taxon>
        <taxon>eudicotyledons</taxon>
        <taxon>Gunneridae</taxon>
        <taxon>Pentapetalae</taxon>
        <taxon>rosids</taxon>
        <taxon>malvids</taxon>
        <taxon>Brassicales</taxon>
        <taxon>Brassicaceae</taxon>
        <taxon>Brassiceae</taxon>
        <taxon>Eruca</taxon>
    </lineage>
</organism>
<feature type="domain" description="KIB1-4 beta-propeller" evidence="1">
    <location>
        <begin position="8"/>
        <end position="86"/>
    </location>
</feature>
<dbReference type="Pfam" id="PF03478">
    <property type="entry name" value="Beta-prop_KIB1-4"/>
    <property type="match status" value="1"/>
</dbReference>
<keyword evidence="3" id="KW-1185">Reference proteome</keyword>
<dbReference type="InterPro" id="IPR005174">
    <property type="entry name" value="KIB1-4_b-propeller"/>
</dbReference>
<evidence type="ECO:0000313" key="2">
    <source>
        <dbReference type="EMBL" id="CAH8392895.1"/>
    </source>
</evidence>